<dbReference type="GO" id="GO:0004518">
    <property type="term" value="F:nuclease activity"/>
    <property type="evidence" value="ECO:0007669"/>
    <property type="project" value="InterPro"/>
</dbReference>
<name>A0A8J4PXR7_9MYCE</name>
<dbReference type="GO" id="GO:0006281">
    <property type="term" value="P:DNA repair"/>
    <property type="evidence" value="ECO:0007669"/>
    <property type="project" value="UniProtKB-ARBA"/>
</dbReference>
<dbReference type="AlphaFoldDB" id="A0A8J4PXR7"/>
<dbReference type="Proteomes" id="UP000695562">
    <property type="component" value="Unassembled WGS sequence"/>
</dbReference>
<organism evidence="3 4">
    <name type="scientific">Polysphondylium violaceum</name>
    <dbReference type="NCBI Taxonomy" id="133409"/>
    <lineage>
        <taxon>Eukaryota</taxon>
        <taxon>Amoebozoa</taxon>
        <taxon>Evosea</taxon>
        <taxon>Eumycetozoa</taxon>
        <taxon>Dictyostelia</taxon>
        <taxon>Dictyosteliales</taxon>
        <taxon>Dictyosteliaceae</taxon>
        <taxon>Polysphondylium</taxon>
    </lineage>
</organism>
<dbReference type="Pfam" id="PF02732">
    <property type="entry name" value="ERCC4"/>
    <property type="match status" value="1"/>
</dbReference>
<proteinExistence type="predicted"/>
<dbReference type="Gene3D" id="3.40.50.10130">
    <property type="match status" value="1"/>
</dbReference>
<dbReference type="InterPro" id="IPR011335">
    <property type="entry name" value="Restrct_endonuc-II-like"/>
</dbReference>
<reference evidence="3" key="1">
    <citation type="submission" date="2020-01" db="EMBL/GenBank/DDBJ databases">
        <title>Development of genomics and gene disruption for Polysphondylium violaceum indicates a role for the polyketide synthase stlB in stalk morphogenesis.</title>
        <authorList>
            <person name="Narita B."/>
            <person name="Kawabe Y."/>
            <person name="Kin K."/>
            <person name="Saito T."/>
            <person name="Gibbs R."/>
            <person name="Kuspa A."/>
            <person name="Muzny D."/>
            <person name="Queller D."/>
            <person name="Richards S."/>
            <person name="Strassman J."/>
            <person name="Sucgang R."/>
            <person name="Worley K."/>
            <person name="Schaap P."/>
        </authorList>
    </citation>
    <scope>NUCLEOTIDE SEQUENCE</scope>
    <source>
        <strain evidence="3">QSvi11</strain>
    </source>
</reference>
<evidence type="ECO:0000313" key="4">
    <source>
        <dbReference type="Proteomes" id="UP000695562"/>
    </source>
</evidence>
<feature type="region of interest" description="Disordered" evidence="1">
    <location>
        <begin position="1"/>
        <end position="27"/>
    </location>
</feature>
<feature type="compositionally biased region" description="Low complexity" evidence="1">
    <location>
        <begin position="112"/>
        <end position="154"/>
    </location>
</feature>
<evidence type="ECO:0000313" key="3">
    <source>
        <dbReference type="EMBL" id="KAF2074779.1"/>
    </source>
</evidence>
<feature type="compositionally biased region" description="Polar residues" evidence="1">
    <location>
        <begin position="98"/>
        <end position="110"/>
    </location>
</feature>
<accession>A0A8J4PXR7</accession>
<evidence type="ECO:0000256" key="1">
    <source>
        <dbReference type="SAM" id="MobiDB-lite"/>
    </source>
</evidence>
<keyword evidence="4" id="KW-1185">Reference proteome</keyword>
<sequence length="742" mass="83439">MSIKYNQDTDSDTESISSSDTDKNRDSDMLVEFEVSLKRSDPIKTTDQDFYKKLKLIEQDNLQLMMSFPRDNLPVLPRPFYIREVSLPIPMRLDLMETSSPTQQSPNTPRLSIVPTTQSSSQQIQSQKSITSPPSPPSVGRNKNNSGGNSSNLSTTKQLPEPLGRDRLNSSFEQQFSTPTSSPPTPSSSQTAQEVPLQLSSPTLSPSKAATTTPTKTSTPNKITSSNFVLIPKTPTTPTDPPSKKTPAKPAQSPVKLTPVTGKPVKEYMPQYQSGPFSLLCGMYSIDEPDMTESRIQHAAQQFTGIDTRDEDPNMIFGTLTMLQDLAFKYKLSTMSRQYRKFKITDEGRRYGEICTSFFNIHTQFRELNNIVISTTQPMVTVVVDQCTKSASMERNLKEMGVNCITRKLSGAAGNALFVPTLATPYSDGLDEAHIYPYLIERITLDDFVLCMFEKQVQSMIDILKAFDQIQGRILIVEGSGKNLKKGQAISFDDLKQEMWRLEIEEGIIVIHTISLLESTKIMAYIARILMSEPGVVDNRPLVSFKQLKSAVMADLTSKKIASPATELARNKLYFTFTNDQFKEYILNPDYRKVVADILNSRKDTDKILLIKDINGIKKDIISKGNTNFKKYFLGARDIFTTPDILLVEMLDIEILNFYITQIQISFNISVLLEINTTVTRLLDKNYKLDEEMNALLLDECKEKYKLINAKPIPTQLLLDGPTTTTTTTTTYKDIQIVDLDE</sequence>
<gene>
    <name evidence="3" type="ORF">CYY_003925</name>
</gene>
<feature type="region of interest" description="Disordered" evidence="1">
    <location>
        <begin position="98"/>
        <end position="261"/>
    </location>
</feature>
<dbReference type="GO" id="GO:0003677">
    <property type="term" value="F:DNA binding"/>
    <property type="evidence" value="ECO:0007669"/>
    <property type="project" value="InterPro"/>
</dbReference>
<dbReference type="EMBL" id="AJWJ01000130">
    <property type="protein sequence ID" value="KAF2074779.1"/>
    <property type="molecule type" value="Genomic_DNA"/>
</dbReference>
<evidence type="ECO:0000259" key="2">
    <source>
        <dbReference type="Pfam" id="PF02732"/>
    </source>
</evidence>
<protein>
    <recommendedName>
        <fullName evidence="2">ERCC4 domain-containing protein</fullName>
    </recommendedName>
</protein>
<comment type="caution">
    <text evidence="3">The sequence shown here is derived from an EMBL/GenBank/DDBJ whole genome shotgun (WGS) entry which is preliminary data.</text>
</comment>
<dbReference type="OrthoDB" id="5963188at2759"/>
<feature type="compositionally biased region" description="Low complexity" evidence="1">
    <location>
        <begin position="196"/>
        <end position="237"/>
    </location>
</feature>
<feature type="domain" description="ERCC4" evidence="2">
    <location>
        <begin position="385"/>
        <end position="525"/>
    </location>
</feature>
<dbReference type="SUPFAM" id="SSF52980">
    <property type="entry name" value="Restriction endonuclease-like"/>
    <property type="match status" value="1"/>
</dbReference>
<dbReference type="InterPro" id="IPR006166">
    <property type="entry name" value="ERCC4_domain"/>
</dbReference>